<accession>A0A1W1VTH0</accession>
<gene>
    <name evidence="1" type="ORF">SAMN00790413_03187</name>
</gene>
<evidence type="ECO:0000313" key="1">
    <source>
        <dbReference type="EMBL" id="SMB96184.1"/>
    </source>
</evidence>
<evidence type="ECO:0000313" key="2">
    <source>
        <dbReference type="Proteomes" id="UP000192582"/>
    </source>
</evidence>
<protein>
    <submittedName>
        <fullName evidence="1">Uncharacterized protein</fullName>
    </submittedName>
</protein>
<organism evidence="1 2">
    <name type="scientific">Deinococcus hopiensis KR-140</name>
    <dbReference type="NCBI Taxonomy" id="695939"/>
    <lineage>
        <taxon>Bacteria</taxon>
        <taxon>Thermotogati</taxon>
        <taxon>Deinococcota</taxon>
        <taxon>Deinococci</taxon>
        <taxon>Deinococcales</taxon>
        <taxon>Deinococcaceae</taxon>
        <taxon>Deinococcus</taxon>
    </lineage>
</organism>
<dbReference type="STRING" id="695939.SAMN00790413_03187"/>
<reference evidence="1 2" key="1">
    <citation type="submission" date="2017-04" db="EMBL/GenBank/DDBJ databases">
        <authorList>
            <person name="Afonso C.L."/>
            <person name="Miller P.J."/>
            <person name="Scott M.A."/>
            <person name="Spackman E."/>
            <person name="Goraichik I."/>
            <person name="Dimitrov K.M."/>
            <person name="Suarez D.L."/>
            <person name="Swayne D.E."/>
        </authorList>
    </citation>
    <scope>NUCLEOTIDE SEQUENCE [LARGE SCALE GENOMIC DNA]</scope>
    <source>
        <strain evidence="1 2">KR-140</strain>
    </source>
</reference>
<keyword evidence="2" id="KW-1185">Reference proteome</keyword>
<name>A0A1W1VTH0_9DEIO</name>
<dbReference type="EMBL" id="FWWU01000009">
    <property type="protein sequence ID" value="SMB96184.1"/>
    <property type="molecule type" value="Genomic_DNA"/>
</dbReference>
<proteinExistence type="predicted"/>
<dbReference type="Proteomes" id="UP000192582">
    <property type="component" value="Unassembled WGS sequence"/>
</dbReference>
<dbReference type="AlphaFoldDB" id="A0A1W1VTH0"/>
<sequence>MKGSLYETQGFAFQGLEEQQFLDGSGNTLAHYVKELE</sequence>